<proteinExistence type="predicted"/>
<name>A0A7R9FRZ9_9CRUS</name>
<dbReference type="EMBL" id="CAJPEV010004889">
    <property type="protein sequence ID" value="CAG0902458.1"/>
    <property type="molecule type" value="Genomic_DNA"/>
</dbReference>
<dbReference type="SUPFAM" id="SSF50729">
    <property type="entry name" value="PH domain-like"/>
    <property type="match status" value="1"/>
</dbReference>
<dbReference type="PROSITE" id="PS50003">
    <property type="entry name" value="PH_DOMAIN"/>
    <property type="match status" value="1"/>
</dbReference>
<organism evidence="2">
    <name type="scientific">Darwinula stevensoni</name>
    <dbReference type="NCBI Taxonomy" id="69355"/>
    <lineage>
        <taxon>Eukaryota</taxon>
        <taxon>Metazoa</taxon>
        <taxon>Ecdysozoa</taxon>
        <taxon>Arthropoda</taxon>
        <taxon>Crustacea</taxon>
        <taxon>Oligostraca</taxon>
        <taxon>Ostracoda</taxon>
        <taxon>Podocopa</taxon>
        <taxon>Podocopida</taxon>
        <taxon>Darwinulocopina</taxon>
        <taxon>Darwinuloidea</taxon>
        <taxon>Darwinulidae</taxon>
        <taxon>Darwinula</taxon>
    </lineage>
</organism>
<keyword evidence="3" id="KW-1185">Reference proteome</keyword>
<sequence length="136" mass="15626">MVRISISLAGHPATTQDLYNQFSSAVQEHRTHEGYLYKRGALLKGWKQRWFVLDSIKHQLRYYDHKDDTHCKGFIDLAEVMSVAPGLPPPVPGAAPKKVDDKAFFELRTMRRMYNFCANDATAAQEWIEKIQSSLQ</sequence>
<accession>A0A7R9FRZ9</accession>
<dbReference type="Proteomes" id="UP000677054">
    <property type="component" value="Unassembled WGS sequence"/>
</dbReference>
<evidence type="ECO:0000313" key="2">
    <source>
        <dbReference type="EMBL" id="CAD7252819.1"/>
    </source>
</evidence>
<dbReference type="Pfam" id="PF00169">
    <property type="entry name" value="PH"/>
    <property type="match status" value="1"/>
</dbReference>
<dbReference type="InterPro" id="IPR051707">
    <property type="entry name" value="PI-Interact_SigTrans_Reg"/>
</dbReference>
<gene>
    <name evidence="2" type="ORF">DSTB1V02_LOCUS12572</name>
</gene>
<evidence type="ECO:0000259" key="1">
    <source>
        <dbReference type="PROSITE" id="PS50003"/>
    </source>
</evidence>
<feature type="domain" description="PH" evidence="1">
    <location>
        <begin position="29"/>
        <end position="136"/>
    </location>
</feature>
<dbReference type="CDD" id="cd01235">
    <property type="entry name" value="PH_Sbf1_hMTMR5"/>
    <property type="match status" value="1"/>
</dbReference>
<dbReference type="SMART" id="SM00233">
    <property type="entry name" value="PH"/>
    <property type="match status" value="1"/>
</dbReference>
<dbReference type="InterPro" id="IPR001849">
    <property type="entry name" value="PH_domain"/>
</dbReference>
<dbReference type="Gene3D" id="2.30.29.30">
    <property type="entry name" value="Pleckstrin-homology domain (PH domain)/Phosphotyrosine-binding domain (PTB)"/>
    <property type="match status" value="1"/>
</dbReference>
<dbReference type="OrthoDB" id="74314at2759"/>
<dbReference type="AlphaFoldDB" id="A0A7R9FRZ9"/>
<dbReference type="InterPro" id="IPR011993">
    <property type="entry name" value="PH-like_dom_sf"/>
</dbReference>
<reference evidence="2" key="1">
    <citation type="submission" date="2020-11" db="EMBL/GenBank/DDBJ databases">
        <authorList>
            <person name="Tran Van P."/>
        </authorList>
    </citation>
    <scope>NUCLEOTIDE SEQUENCE</scope>
</reference>
<evidence type="ECO:0000313" key="3">
    <source>
        <dbReference type="Proteomes" id="UP000677054"/>
    </source>
</evidence>
<dbReference type="EMBL" id="LR904406">
    <property type="protein sequence ID" value="CAD7252819.1"/>
    <property type="molecule type" value="Genomic_DNA"/>
</dbReference>
<dbReference type="FunFam" id="2.30.29.30:FF:000286">
    <property type="entry name" value="PH-protein kinase domain containing protein"/>
    <property type="match status" value="1"/>
</dbReference>
<dbReference type="PANTHER" id="PTHR14336">
    <property type="entry name" value="TANDEM PH DOMAIN CONTAINING PROTEIN"/>
    <property type="match status" value="1"/>
</dbReference>
<protein>
    <recommendedName>
        <fullName evidence="1">PH domain-containing protein</fullName>
    </recommendedName>
</protein>